<evidence type="ECO:0000256" key="3">
    <source>
        <dbReference type="ARBA" id="ARBA00008242"/>
    </source>
</evidence>
<dbReference type="GO" id="GO:0005524">
    <property type="term" value="F:ATP binding"/>
    <property type="evidence" value="ECO:0007669"/>
    <property type="project" value="UniProtKB-KW"/>
</dbReference>
<dbReference type="InterPro" id="IPR004143">
    <property type="entry name" value="BPL_LPL_catalytic"/>
</dbReference>
<dbReference type="SUPFAM" id="SSF55681">
    <property type="entry name" value="Class II aaRS and biotin synthetases"/>
    <property type="match status" value="1"/>
</dbReference>
<dbReference type="Gene3D" id="3.30.390.50">
    <property type="entry name" value="CO dehydrogenase flavoprotein, C-terminal domain"/>
    <property type="match status" value="1"/>
</dbReference>
<dbReference type="PROSITE" id="PS51733">
    <property type="entry name" value="BPL_LPL_CATALYTIC"/>
    <property type="match status" value="1"/>
</dbReference>
<accession>A0AAV4M106</accession>
<evidence type="ECO:0000256" key="6">
    <source>
        <dbReference type="ARBA" id="ARBA00022741"/>
    </source>
</evidence>
<comment type="similarity">
    <text evidence="3">Belongs to the LplA family.</text>
</comment>
<comment type="caution">
    <text evidence="11">The sequence shown here is derived from an EMBL/GenBank/DDBJ whole genome shotgun (WGS) entry which is preliminary data.</text>
</comment>
<comment type="pathway">
    <text evidence="1">Protein modification; protein lipoylation via exogenous pathway; protein N(6)-(lipoyl)lysine from lipoate: step 2/2.</text>
</comment>
<dbReference type="GO" id="GO:0016979">
    <property type="term" value="F:lipoate-protein ligase activity"/>
    <property type="evidence" value="ECO:0007669"/>
    <property type="project" value="UniProtKB-EC"/>
</dbReference>
<dbReference type="SUPFAM" id="SSF82649">
    <property type="entry name" value="SufE/NifU"/>
    <property type="match status" value="1"/>
</dbReference>
<dbReference type="AlphaFoldDB" id="A0AAV4M106"/>
<keyword evidence="7" id="KW-0067">ATP-binding</keyword>
<dbReference type="Proteomes" id="UP001497744">
    <property type="component" value="Unassembled WGS sequence"/>
</dbReference>
<feature type="region of interest" description="Disordered" evidence="9">
    <location>
        <begin position="377"/>
        <end position="405"/>
    </location>
</feature>
<evidence type="ECO:0000256" key="2">
    <source>
        <dbReference type="ARBA" id="ARBA00005124"/>
    </source>
</evidence>
<dbReference type="InterPro" id="IPR004562">
    <property type="entry name" value="LipoylTrfase_LipoateP_Ligase"/>
</dbReference>
<dbReference type="Pfam" id="PF10437">
    <property type="entry name" value="Lip_prot_lig_C"/>
    <property type="match status" value="1"/>
</dbReference>
<keyword evidence="6" id="KW-0547">Nucleotide-binding</keyword>
<dbReference type="EC" id="6.3.1.20" evidence="4"/>
<evidence type="ECO:0000259" key="10">
    <source>
        <dbReference type="PROSITE" id="PS51733"/>
    </source>
</evidence>
<dbReference type="InterPro" id="IPR045864">
    <property type="entry name" value="aa-tRNA-synth_II/BPL/LPL"/>
</dbReference>
<protein>
    <recommendedName>
        <fullName evidence="4">lipoate--protein ligase</fullName>
        <ecNumber evidence="4">6.3.1.20</ecNumber>
    </recommendedName>
</protein>
<evidence type="ECO:0000256" key="8">
    <source>
        <dbReference type="ARBA" id="ARBA00048037"/>
    </source>
</evidence>
<gene>
    <name evidence="11" type="ORF">BcabD6B2_51080</name>
</gene>
<comment type="pathway">
    <text evidence="2">Protein modification; protein lipoylation via exogenous pathway; protein N(6)-(lipoyl)lysine from lipoate: step 1/2.</text>
</comment>
<dbReference type="GO" id="GO:0009249">
    <property type="term" value="P:protein lipoylation"/>
    <property type="evidence" value="ECO:0007669"/>
    <property type="project" value="InterPro"/>
</dbReference>
<dbReference type="PANTHER" id="PTHR12561">
    <property type="entry name" value="LIPOATE-PROTEIN LIGASE"/>
    <property type="match status" value="1"/>
</dbReference>
<dbReference type="GO" id="GO:0005737">
    <property type="term" value="C:cytoplasm"/>
    <property type="evidence" value="ECO:0007669"/>
    <property type="project" value="TreeGrafter"/>
</dbReference>
<keyword evidence="12" id="KW-1185">Reference proteome</keyword>
<keyword evidence="5 11" id="KW-0436">Ligase</keyword>
<evidence type="ECO:0000256" key="7">
    <source>
        <dbReference type="ARBA" id="ARBA00022840"/>
    </source>
</evidence>
<evidence type="ECO:0000256" key="5">
    <source>
        <dbReference type="ARBA" id="ARBA00022598"/>
    </source>
</evidence>
<dbReference type="PANTHER" id="PTHR12561:SF3">
    <property type="entry name" value="LIPOYLTRANSFERASE 1, MITOCHONDRIAL"/>
    <property type="match status" value="1"/>
</dbReference>
<organism evidence="11 12">
    <name type="scientific">Babesia caballi</name>
    <dbReference type="NCBI Taxonomy" id="5871"/>
    <lineage>
        <taxon>Eukaryota</taxon>
        <taxon>Sar</taxon>
        <taxon>Alveolata</taxon>
        <taxon>Apicomplexa</taxon>
        <taxon>Aconoidasida</taxon>
        <taxon>Piroplasmida</taxon>
        <taxon>Babesiidae</taxon>
        <taxon>Babesia</taxon>
    </lineage>
</organism>
<name>A0AAV4M106_BABCB</name>
<evidence type="ECO:0000313" key="12">
    <source>
        <dbReference type="Proteomes" id="UP001497744"/>
    </source>
</evidence>
<evidence type="ECO:0000256" key="1">
    <source>
        <dbReference type="ARBA" id="ARBA00005085"/>
    </source>
</evidence>
<feature type="compositionally biased region" description="Basic and acidic residues" evidence="9">
    <location>
        <begin position="386"/>
        <end position="398"/>
    </location>
</feature>
<evidence type="ECO:0000256" key="4">
    <source>
        <dbReference type="ARBA" id="ARBA00012367"/>
    </source>
</evidence>
<dbReference type="CDD" id="cd16443">
    <property type="entry name" value="LplA"/>
    <property type="match status" value="1"/>
</dbReference>
<dbReference type="EMBL" id="BPLF01000005">
    <property type="protein sequence ID" value="GIX65673.1"/>
    <property type="molecule type" value="Genomic_DNA"/>
</dbReference>
<dbReference type="GO" id="GO:0017118">
    <property type="term" value="F:lipoyltransferase activity"/>
    <property type="evidence" value="ECO:0007669"/>
    <property type="project" value="TreeGrafter"/>
</dbReference>
<proteinExistence type="inferred from homology"/>
<dbReference type="Pfam" id="PF21948">
    <property type="entry name" value="LplA-B_cat"/>
    <property type="match status" value="1"/>
</dbReference>
<dbReference type="RefSeq" id="XP_067717742.1">
    <property type="nucleotide sequence ID" value="XM_067861641.1"/>
</dbReference>
<dbReference type="Gene3D" id="3.30.930.10">
    <property type="entry name" value="Bira Bifunctional Protein, Domain 2"/>
    <property type="match status" value="1"/>
</dbReference>
<sequence length="405" mass="45860">MAALSLFRRCFCGGGRPRGRALRVLLSEVNDIYFNLALENALLNSYGTSAAKDGTPEPPMLFLWRNSPCVIVGRNQNVWAECNLERVKQDNVKIVRRFTGGGAVYQDLGNTCFTFISPANDYSFERNSKLICDAIGKLIGSIISAFVVVPRFRNEVRAQRQERPLYQRSEGVARQVPHPRQVQAGEAQRTERQSARHQPLPVQPRRLPQNRERDPLAPDPRQVCEAIIAEVSAFYGAKDREVELIDKTSPYCTKNDFIECYDKLIVSARAPPPIRAQDEQWIYGDRVLQYKSLRTRFDFGSVEFCFDLTDGIVARMWIFSDCLNADFIAWLSDKLNQTPLRFTAEDFDRAIAELSYDGAENMLQAIREWLVAELRRAEGAPSTEDETAKLETEAEPKPAPEPGSS</sequence>
<feature type="region of interest" description="Disordered" evidence="9">
    <location>
        <begin position="167"/>
        <end position="218"/>
    </location>
</feature>
<feature type="compositionally biased region" description="Low complexity" evidence="9">
    <location>
        <begin position="196"/>
        <end position="207"/>
    </location>
</feature>
<comment type="catalytic activity">
    <reaction evidence="8">
        <text>L-lysyl-[lipoyl-carrier protein] + (R)-lipoate + ATP = N(6)-[(R)-lipoyl]-L-lysyl-[lipoyl-carrier protein] + AMP + diphosphate + H(+)</text>
        <dbReference type="Rhea" id="RHEA:49288"/>
        <dbReference type="Rhea" id="RHEA-COMP:10500"/>
        <dbReference type="Rhea" id="RHEA-COMP:10502"/>
        <dbReference type="ChEBI" id="CHEBI:15378"/>
        <dbReference type="ChEBI" id="CHEBI:29969"/>
        <dbReference type="ChEBI" id="CHEBI:30616"/>
        <dbReference type="ChEBI" id="CHEBI:33019"/>
        <dbReference type="ChEBI" id="CHEBI:83088"/>
        <dbReference type="ChEBI" id="CHEBI:83099"/>
        <dbReference type="ChEBI" id="CHEBI:456215"/>
        <dbReference type="EC" id="6.3.1.20"/>
    </reaction>
</comment>
<evidence type="ECO:0000256" key="9">
    <source>
        <dbReference type="SAM" id="MobiDB-lite"/>
    </source>
</evidence>
<reference evidence="11 12" key="1">
    <citation type="submission" date="2021-06" db="EMBL/GenBank/DDBJ databases">
        <title>Genome sequence of Babesia caballi.</title>
        <authorList>
            <person name="Yamagishi J."/>
            <person name="Kidaka T."/>
            <person name="Ochi A."/>
        </authorList>
    </citation>
    <scope>NUCLEOTIDE SEQUENCE [LARGE SCALE GENOMIC DNA]</scope>
    <source>
        <strain evidence="11">USDA-D6B2</strain>
    </source>
</reference>
<feature type="domain" description="BPL/LPL catalytic" evidence="10">
    <location>
        <begin position="55"/>
        <end position="239"/>
    </location>
</feature>
<evidence type="ECO:0000313" key="11">
    <source>
        <dbReference type="EMBL" id="GIX65673.1"/>
    </source>
</evidence>
<dbReference type="GeneID" id="94197154"/>
<dbReference type="InterPro" id="IPR019491">
    <property type="entry name" value="Lipoate_protein_ligase_C"/>
</dbReference>